<keyword evidence="6" id="KW-1185">Reference proteome</keyword>
<dbReference type="Gene3D" id="2.60.40.3440">
    <property type="match status" value="1"/>
</dbReference>
<name>A0ABM9PH80_9FLAO</name>
<evidence type="ECO:0000256" key="1">
    <source>
        <dbReference type="ARBA" id="ARBA00022729"/>
    </source>
</evidence>
<dbReference type="Proteomes" id="UP001497602">
    <property type="component" value="Unassembled WGS sequence"/>
</dbReference>
<evidence type="ECO:0000256" key="2">
    <source>
        <dbReference type="SAM" id="MobiDB-lite"/>
    </source>
</evidence>
<evidence type="ECO:0000256" key="3">
    <source>
        <dbReference type="SAM" id="SignalP"/>
    </source>
</evidence>
<gene>
    <name evidence="5" type="ORF">T190115A13A_110099</name>
</gene>
<feature type="region of interest" description="Disordered" evidence="2">
    <location>
        <begin position="1114"/>
        <end position="1175"/>
    </location>
</feature>
<evidence type="ECO:0000259" key="4">
    <source>
        <dbReference type="Pfam" id="PF18962"/>
    </source>
</evidence>
<proteinExistence type="predicted"/>
<dbReference type="InterPro" id="IPR026444">
    <property type="entry name" value="Secre_tail"/>
</dbReference>
<dbReference type="Pfam" id="PF18962">
    <property type="entry name" value="Por_Secre_tail"/>
    <property type="match status" value="1"/>
</dbReference>
<dbReference type="EMBL" id="CAXJRC010000002">
    <property type="protein sequence ID" value="CAL2104963.1"/>
    <property type="molecule type" value="Genomic_DNA"/>
</dbReference>
<feature type="region of interest" description="Disordered" evidence="2">
    <location>
        <begin position="1024"/>
        <end position="1063"/>
    </location>
</feature>
<feature type="domain" description="Secretion system C-terminal sorting" evidence="4">
    <location>
        <begin position="2001"/>
        <end position="2060"/>
    </location>
</feature>
<feature type="signal peptide" evidence="3">
    <location>
        <begin position="1"/>
        <end position="19"/>
    </location>
</feature>
<dbReference type="Pfam" id="PF13573">
    <property type="entry name" value="SprB"/>
    <property type="match status" value="6"/>
</dbReference>
<dbReference type="Gene3D" id="2.60.40.740">
    <property type="match status" value="1"/>
</dbReference>
<accession>A0ABM9PH80</accession>
<evidence type="ECO:0000313" key="5">
    <source>
        <dbReference type="EMBL" id="CAL2104963.1"/>
    </source>
</evidence>
<organism evidence="5 6">
    <name type="scientific">Tenacibaculum vairaonense</name>
    <dbReference type="NCBI Taxonomy" id="3137860"/>
    <lineage>
        <taxon>Bacteria</taxon>
        <taxon>Pseudomonadati</taxon>
        <taxon>Bacteroidota</taxon>
        <taxon>Flavobacteriia</taxon>
        <taxon>Flavobacteriales</taxon>
        <taxon>Flavobacteriaceae</taxon>
        <taxon>Tenacibaculum</taxon>
    </lineage>
</organism>
<sequence length="2066" mass="217943">MKKKVLFFTLFLCFLSLKAQELTATFTVTDESCNLGQITINASGGDGNYVYAFAATGASPTSFSTTNTFQVSAGSYDVYVRDKGGLSGYTEITEVITVNSIPPLAITLSVTQPNCGGYTGNITVAVSGGASPYNYQLDNYMGVVIQPYSTTSSFTGLLEGTYTVSVQDANGCIVTEIVTLTTPAFLTGSAVLAQPYTCTSQGQITFSLPTGGTPPYQYGVNGVYSTSLVKDNLAAGNYDLTVRDANGCEIMLPTITIDPLPAEPNLGYSVDYNCDGTGNITVTPTDVSYTYTLDGGAVQTSNVFNNLSAGTHTVEVDYGGDCTTNITAVVISNNELHGTMVATDVTCNGDSDGTITVETINFSGSYEYSIDGGANWSTATTSPHVIQGLTAGMYDVALRSSETPSCSVFLGSVAINESPVIAVAATLTKEVSCDSGATIEATATGGNGAYEYNIDGGTAWQTSSTFEDIAAGTYQITVKDSNGCFSSSYDITVNPPLNIAYTAIPTLCYDGTNGEIAVTVTEGNGDYQFSLNGGTWVQPSPLSANTHTFTGLTEGTYTVSVRDSAGCEGITNSYVINPKLEADYTLTNSSCDSGTVVVNAFGGEGNYAYAIVPTGTIVSSADFSNASSFNLTSSGVYDLFVRDNNGVFPYCESIKTIDINNVVEPILLNGAVTVTEFGCASGNVSNEAVVNVDVNDISGGSGSYTRAVFQYNNGTPGDLSDDIIQDGSNFTFSTSNILGGEVAVTVYDSVGCSVSTSATIAPFNEISNLVVTVNKVADCATGEDITVTYSSTSFLTPNFTVTGASTGTLLSNTIGVFSNLMPDTYTIDILNPITGCKISAIHEVLDSSAYQVDINSITGVTCFGDNSGTVVFGFSPNTPYTGSYNYEVFDVFANPIGISGNGQGITTVTGLGAGDFFVAISMIDSPFCNVQSSNFSVESPAIALSATTQTTNASGGTNGSIIINASGGIAPYEYSIDGGITYIANNAFTDLQEGNYNIAVRDVNGCVITMDVVITTDIVITDNDGDGVSDMEDLDDDNDGILDTTEANGQPNPDEDDDNDGVLNFVDPDLAGFVDANADGVNDNYDADLDGKPNHFDLDSDNDNLFDVAETYGTDIDGDGKADDTDGDATNNNGIPSTAGTGIDGLLDTEADGLANHLDNDSDNDGNLDGTDPNPLVATTADDILNVKVGESGIVNVLVNDDFLPGDLVTISKIGGTASGTATFDTVGNLTYTPASNEGGQTVTIAYQVCNNTDTTDVCETATVTITVERNAPGPDVPFTQRIQGGVQVRGNITFAANNILNRDAKKTGELYKNDSGTYYLYKGDDNAEVAYNSDLYVKEGSSYYPLNNGQFYMDYVDVDDADGIAGNDLTFSSSKSTLNVPDNSKIVFAGLYWAGVYPYESWETQGTRTGTVNNIKFKTPEGDYEDIVGDIIYDNGVVGQSPYVCFKDVTNQLTQLTNPNGEYYAANIKAVVGKDEANGLGGSAGWNLVVVYENENESLKSFSIFDGFATVDGVNDANVNFSGFVTLPSGPVRAKLLTASLEGDAYITGDQFQIQNQTGVYLNVSNSLNPVDNYFNSTITKYNQYDVLSTNTLGFDVDVFDVKNPNNSIIQNNQTSLDVRFTTSGDVYWPFLAAMAIELEDVTELPNAVNDMAEVDKNGVVVISIFDNDENISVSDVFTIMQPANGQVVINDNGTGDISDDTITYTPDADFVGVDTFAYVISNDKGDTDTATVTVTVNEVSQPLEMDLQITQIQCPGECGEIKVTATGGTGNYTYELQYNGTTIMTGVNDAFTVCNSGSYAVVVSDGTTSLTRYLDIVAPYPVTINSVSVTPSGILPSGTIEVGVIGGSGVYEYQLNNGVFTSSNVFAGLQAGSYVLTVRDSNGCQSATFSVTLNAINIDNAIALINDILEVAFKDALAYQWINADSGDRISGATNRTFKPLTDGRYQVEMTVPKQRITYSGANKVMNIVTTTDKVLSPVVELKNGTLGTDTFSEEVFKIFPNPAETHVVLPSKTIGKVYKVYSLLGDEVSKGVLTNEKLTVNELSSGIYLLKVEGYKTLKFVKK</sequence>
<dbReference type="RefSeq" id="WP_348736704.1">
    <property type="nucleotide sequence ID" value="NZ_CAXJRC010000002.1"/>
</dbReference>
<evidence type="ECO:0000313" key="6">
    <source>
        <dbReference type="Proteomes" id="UP001497602"/>
    </source>
</evidence>
<dbReference type="InterPro" id="IPR025667">
    <property type="entry name" value="SprB_repeat"/>
</dbReference>
<feature type="compositionally biased region" description="Acidic residues" evidence="2">
    <location>
        <begin position="1024"/>
        <end position="1040"/>
    </location>
</feature>
<dbReference type="NCBIfam" id="TIGR04183">
    <property type="entry name" value="Por_Secre_tail"/>
    <property type="match status" value="1"/>
</dbReference>
<keyword evidence="1 3" id="KW-0732">Signal</keyword>
<protein>
    <recommendedName>
        <fullName evidence="4">Secretion system C-terminal sorting domain-containing protein</fullName>
    </recommendedName>
</protein>
<feature type="chain" id="PRO_5046883812" description="Secretion system C-terminal sorting domain-containing protein" evidence="3">
    <location>
        <begin position="20"/>
        <end position="2066"/>
    </location>
</feature>
<reference evidence="5 6" key="1">
    <citation type="submission" date="2024-05" db="EMBL/GenBank/DDBJ databases">
        <authorList>
            <person name="Duchaud E."/>
        </authorList>
    </citation>
    <scope>NUCLEOTIDE SEQUENCE [LARGE SCALE GENOMIC DNA]</scope>
    <source>
        <strain evidence="5">Ena-SAMPLE-TAB-13-05-2024-13:56:06:370-140305</strain>
    </source>
</reference>
<comment type="caution">
    <text evidence="5">The sequence shown here is derived from an EMBL/GenBank/DDBJ whole genome shotgun (WGS) entry which is preliminary data.</text>
</comment>
<dbReference type="Pfam" id="PF17963">
    <property type="entry name" value="Big_9"/>
    <property type="match status" value="2"/>
</dbReference>